<dbReference type="Pfam" id="PF01963">
    <property type="entry name" value="TraB_PrgY_gumN"/>
    <property type="match status" value="1"/>
</dbReference>
<dbReference type="EMBL" id="JAVDVY010000001">
    <property type="protein sequence ID" value="MDR7133275.1"/>
    <property type="molecule type" value="Genomic_DNA"/>
</dbReference>
<gene>
    <name evidence="2" type="ORF">J2X06_000459</name>
</gene>
<keyword evidence="3" id="KW-1185">Reference proteome</keyword>
<feature type="signal peptide" evidence="1">
    <location>
        <begin position="1"/>
        <end position="21"/>
    </location>
</feature>
<dbReference type="InterPro" id="IPR002816">
    <property type="entry name" value="TraB/PrgY/GumN_fam"/>
</dbReference>
<accession>A0ABU1W7E0</accession>
<reference evidence="2 3" key="1">
    <citation type="submission" date="2023-07" db="EMBL/GenBank/DDBJ databases">
        <title>Sorghum-associated microbial communities from plants grown in Nebraska, USA.</title>
        <authorList>
            <person name="Schachtman D."/>
        </authorList>
    </citation>
    <scope>NUCLEOTIDE SEQUENCE [LARGE SCALE GENOMIC DNA]</scope>
    <source>
        <strain evidence="2 3">BE198</strain>
    </source>
</reference>
<feature type="chain" id="PRO_5047297353" evidence="1">
    <location>
        <begin position="22"/>
        <end position="349"/>
    </location>
</feature>
<protein>
    <submittedName>
        <fullName evidence="2">Uncharacterized protein YbaP (TraB family)</fullName>
    </submittedName>
</protein>
<comment type="caution">
    <text evidence="2">The sequence shown here is derived from an EMBL/GenBank/DDBJ whole genome shotgun (WGS) entry which is preliminary data.</text>
</comment>
<evidence type="ECO:0000313" key="3">
    <source>
        <dbReference type="Proteomes" id="UP001251524"/>
    </source>
</evidence>
<organism evidence="2 3">
    <name type="scientific">Lysobacter niastensis</name>
    <dbReference type="NCBI Taxonomy" id="380629"/>
    <lineage>
        <taxon>Bacteria</taxon>
        <taxon>Pseudomonadati</taxon>
        <taxon>Pseudomonadota</taxon>
        <taxon>Gammaproteobacteria</taxon>
        <taxon>Lysobacterales</taxon>
        <taxon>Lysobacteraceae</taxon>
        <taxon>Lysobacter</taxon>
    </lineage>
</organism>
<evidence type="ECO:0000256" key="1">
    <source>
        <dbReference type="SAM" id="SignalP"/>
    </source>
</evidence>
<evidence type="ECO:0000313" key="2">
    <source>
        <dbReference type="EMBL" id="MDR7133275.1"/>
    </source>
</evidence>
<name>A0ABU1W7E0_9GAMM</name>
<proteinExistence type="predicted"/>
<dbReference type="CDD" id="cd14788">
    <property type="entry name" value="GumN"/>
    <property type="match status" value="1"/>
</dbReference>
<keyword evidence="1" id="KW-0732">Signal</keyword>
<dbReference type="Proteomes" id="UP001251524">
    <property type="component" value="Unassembled WGS sequence"/>
</dbReference>
<dbReference type="RefSeq" id="WP_310057727.1">
    <property type="nucleotide sequence ID" value="NZ_JAVDVY010000001.1"/>
</dbReference>
<sequence length="349" mass="38719">MKPWMLAAALSLVLLAGDVAAATDDSKKGSAEPDTRTLDAVVVNGSQPGPAVWEFSRGRKTIWILGTLQPLPEHAEFNTSEIERRIAKSQAVLGSRGLLIGDNISIFRGLMLWPSIRRVKFNADGRALKDVLPPATYARWLQAKARYIGDDADIERLRPMYAAYSLFEAARKARDLKYESGVDSLVRRAAKQHDVPLIDRSLRLSISDPRRAVREFAVPRAEDIRCLDQTLDHLDGFVRTAQEVGDAWTVGDLARIKALSNEDAVVDGCWAQLTNEAIGRQQGIQDLYAQVDERWLDSLHRALREQDTVFATLPVRDLLDSKGLVAELKREGFQVVPPASPGDIRGFGE</sequence>